<feature type="region of interest" description="Disordered" evidence="4">
    <location>
        <begin position="382"/>
        <end position="411"/>
    </location>
</feature>
<keyword evidence="2" id="KW-0547">Nucleotide-binding</keyword>
<feature type="domain" description="ABC transporter" evidence="5">
    <location>
        <begin position="14"/>
        <end position="248"/>
    </location>
</feature>
<dbReference type="SUPFAM" id="SSF52540">
    <property type="entry name" value="P-loop containing nucleoside triphosphate hydrolases"/>
    <property type="match status" value="1"/>
</dbReference>
<dbReference type="EMBL" id="CP108222">
    <property type="protein sequence ID" value="WTT23098.1"/>
    <property type="molecule type" value="Genomic_DNA"/>
</dbReference>
<keyword evidence="1" id="KW-0813">Transport</keyword>
<evidence type="ECO:0000256" key="3">
    <source>
        <dbReference type="ARBA" id="ARBA00022840"/>
    </source>
</evidence>
<evidence type="ECO:0000256" key="1">
    <source>
        <dbReference type="ARBA" id="ARBA00022448"/>
    </source>
</evidence>
<dbReference type="GO" id="GO:0043190">
    <property type="term" value="C:ATP-binding cassette (ABC) transporter complex"/>
    <property type="evidence" value="ECO:0007669"/>
    <property type="project" value="UniProtKB-ARBA"/>
</dbReference>
<dbReference type="GO" id="GO:0005524">
    <property type="term" value="F:ATP binding"/>
    <property type="evidence" value="ECO:0007669"/>
    <property type="project" value="UniProtKB-KW"/>
</dbReference>
<evidence type="ECO:0000256" key="2">
    <source>
        <dbReference type="ARBA" id="ARBA00022741"/>
    </source>
</evidence>
<dbReference type="PROSITE" id="PS50893">
    <property type="entry name" value="ABC_TRANSPORTER_2"/>
    <property type="match status" value="1"/>
</dbReference>
<dbReference type="SMART" id="SM00382">
    <property type="entry name" value="AAA"/>
    <property type="match status" value="1"/>
</dbReference>
<organism evidence="6">
    <name type="scientific">Streptomyces sp. NBC_00093</name>
    <dbReference type="NCBI Taxonomy" id="2975649"/>
    <lineage>
        <taxon>Bacteria</taxon>
        <taxon>Bacillati</taxon>
        <taxon>Actinomycetota</taxon>
        <taxon>Actinomycetes</taxon>
        <taxon>Kitasatosporales</taxon>
        <taxon>Streptomycetaceae</taxon>
        <taxon>Streptomyces</taxon>
    </lineage>
</organism>
<dbReference type="Gene3D" id="2.40.50.100">
    <property type="match status" value="1"/>
</dbReference>
<dbReference type="PROSITE" id="PS00211">
    <property type="entry name" value="ABC_TRANSPORTER_1"/>
    <property type="match status" value="1"/>
</dbReference>
<dbReference type="FunFam" id="3.40.50.300:FF:000042">
    <property type="entry name" value="Maltose/maltodextrin ABC transporter, ATP-binding protein"/>
    <property type="match status" value="1"/>
</dbReference>
<name>A0AAU2AGE1_9ACTN</name>
<dbReference type="InterPro" id="IPR050093">
    <property type="entry name" value="ABC_SmlMolc_Importer"/>
</dbReference>
<dbReference type="Pfam" id="PF00005">
    <property type="entry name" value="ABC_tran"/>
    <property type="match status" value="1"/>
</dbReference>
<dbReference type="PANTHER" id="PTHR42781:SF4">
    <property type="entry name" value="SPERMIDINE_PUTRESCINE IMPORT ATP-BINDING PROTEIN POTA"/>
    <property type="match status" value="1"/>
</dbReference>
<dbReference type="InterPro" id="IPR017871">
    <property type="entry name" value="ABC_transporter-like_CS"/>
</dbReference>
<dbReference type="PANTHER" id="PTHR42781">
    <property type="entry name" value="SPERMIDINE/PUTRESCINE IMPORT ATP-BINDING PROTEIN POTA"/>
    <property type="match status" value="1"/>
</dbReference>
<dbReference type="GO" id="GO:0016887">
    <property type="term" value="F:ATP hydrolysis activity"/>
    <property type="evidence" value="ECO:0007669"/>
    <property type="project" value="InterPro"/>
</dbReference>
<proteinExistence type="predicted"/>
<dbReference type="GO" id="GO:0140359">
    <property type="term" value="F:ABC-type transporter activity"/>
    <property type="evidence" value="ECO:0007669"/>
    <property type="project" value="UniProtKB-ARBA"/>
</dbReference>
<dbReference type="SUPFAM" id="SSF50331">
    <property type="entry name" value="MOP-like"/>
    <property type="match status" value="1"/>
</dbReference>
<protein>
    <submittedName>
        <fullName evidence="6">ABC transporter ATP-binding protein</fullName>
    </submittedName>
</protein>
<reference evidence="6" key="1">
    <citation type="submission" date="2022-10" db="EMBL/GenBank/DDBJ databases">
        <title>The complete genomes of actinobacterial strains from the NBC collection.</title>
        <authorList>
            <person name="Joergensen T.S."/>
            <person name="Alvarez Arevalo M."/>
            <person name="Sterndorff E.B."/>
            <person name="Faurdal D."/>
            <person name="Vuksanovic O."/>
            <person name="Mourched A.-S."/>
            <person name="Charusanti P."/>
            <person name="Shaw S."/>
            <person name="Blin K."/>
            <person name="Weber T."/>
        </authorList>
    </citation>
    <scope>NUCLEOTIDE SEQUENCE</scope>
    <source>
        <strain evidence="6">NBC_00093</strain>
    </source>
</reference>
<keyword evidence="3 6" id="KW-0067">ATP-binding</keyword>
<sequence>MDEPHGNPPSDDGLSVEGLFADYGGTMAVSDLSLRIGRSEFVTLLGPSGCGKTTTLRCVAGLHTPRAGEITLGGRRLYSGGAGVPPHKRDINMVFQSYAVWPHMTTLENVMYGLKAKKMPRDRARAKARQMLELVGLAEFTGRNATDLSGGQQQRVALARALATEPSLVLMDEPLSNLDAQLRARMRDEIRQIQRRTGITVLYVTHDQSEALSLSDRVVVMDHGVIQQVGAPWDLYHRPANAFVATFVGEANVVPGTVAGIGIRAFTVRVPTLGPDVVLDIACGATGDGPSVGDEISVVFRPEWVRVSRETGPLPEMLDGNEFRARLVASEFLGDHFERTYEAGRHRLRVQAVTGPTSPPPRLGAEQALLLPPENVTWFPGHGETPGAVGSGEEAVDVGRPSGVPTEVLGR</sequence>
<evidence type="ECO:0000256" key="4">
    <source>
        <dbReference type="SAM" id="MobiDB-lite"/>
    </source>
</evidence>
<dbReference type="AlphaFoldDB" id="A0AAU2AGE1"/>
<dbReference type="InterPro" id="IPR008995">
    <property type="entry name" value="Mo/tungstate-bd_C_term_dom"/>
</dbReference>
<evidence type="ECO:0000259" key="5">
    <source>
        <dbReference type="PROSITE" id="PS50893"/>
    </source>
</evidence>
<dbReference type="InterPro" id="IPR003593">
    <property type="entry name" value="AAA+_ATPase"/>
</dbReference>
<dbReference type="InterPro" id="IPR027417">
    <property type="entry name" value="P-loop_NTPase"/>
</dbReference>
<dbReference type="InterPro" id="IPR003439">
    <property type="entry name" value="ABC_transporter-like_ATP-bd"/>
</dbReference>
<gene>
    <name evidence="6" type="ORF">OHA22_49855</name>
</gene>
<dbReference type="Gene3D" id="3.40.50.300">
    <property type="entry name" value="P-loop containing nucleotide triphosphate hydrolases"/>
    <property type="match status" value="1"/>
</dbReference>
<evidence type="ECO:0000313" key="6">
    <source>
        <dbReference type="EMBL" id="WTT23098.1"/>
    </source>
</evidence>
<accession>A0AAU2AGE1</accession>